<dbReference type="AlphaFoldDB" id="A0A4R6URJ2"/>
<dbReference type="CDD" id="cd06533">
    <property type="entry name" value="Glyco_transf_WecG_TagA"/>
    <property type="match status" value="1"/>
</dbReference>
<dbReference type="NCBIfam" id="TIGR00696">
    <property type="entry name" value="wecG_tagA_cpsF"/>
    <property type="match status" value="1"/>
</dbReference>
<dbReference type="PANTHER" id="PTHR34136:SF1">
    <property type="entry name" value="UDP-N-ACETYL-D-MANNOSAMINURONIC ACID TRANSFERASE"/>
    <property type="match status" value="1"/>
</dbReference>
<evidence type="ECO:0000313" key="5">
    <source>
        <dbReference type="Proteomes" id="UP000295705"/>
    </source>
</evidence>
<dbReference type="Pfam" id="PF03808">
    <property type="entry name" value="Glyco_tran_WecG"/>
    <property type="match status" value="1"/>
</dbReference>
<name>A0A4R6URJ2_9PSEU</name>
<evidence type="ECO:0000256" key="1">
    <source>
        <dbReference type="ARBA" id="ARBA00022676"/>
    </source>
</evidence>
<organism evidence="4 5">
    <name type="scientific">Actinomycetospora succinea</name>
    <dbReference type="NCBI Taxonomy" id="663603"/>
    <lineage>
        <taxon>Bacteria</taxon>
        <taxon>Bacillati</taxon>
        <taxon>Actinomycetota</taxon>
        <taxon>Actinomycetes</taxon>
        <taxon>Pseudonocardiales</taxon>
        <taxon>Pseudonocardiaceae</taxon>
        <taxon>Actinomycetospora</taxon>
    </lineage>
</organism>
<dbReference type="RefSeq" id="WP_166660094.1">
    <property type="nucleotide sequence ID" value="NZ_BAABHR010000021.1"/>
</dbReference>
<protein>
    <submittedName>
        <fullName evidence="4">N-acetylglucosaminyldiphosphoundecaprenol N-acetyl-beta-D-mannosaminyltransferase</fullName>
    </submittedName>
</protein>
<feature type="region of interest" description="Disordered" evidence="3">
    <location>
        <begin position="1"/>
        <end position="22"/>
    </location>
</feature>
<accession>A0A4R6URJ2</accession>
<evidence type="ECO:0000256" key="2">
    <source>
        <dbReference type="ARBA" id="ARBA00022679"/>
    </source>
</evidence>
<reference evidence="4 5" key="1">
    <citation type="submission" date="2019-03" db="EMBL/GenBank/DDBJ databases">
        <title>Genomic Encyclopedia of Type Strains, Phase IV (KMG-IV): sequencing the most valuable type-strain genomes for metagenomic binning, comparative biology and taxonomic classification.</title>
        <authorList>
            <person name="Goeker M."/>
        </authorList>
    </citation>
    <scope>NUCLEOTIDE SEQUENCE [LARGE SCALE GENOMIC DNA]</scope>
    <source>
        <strain evidence="4 5">DSM 45775</strain>
    </source>
</reference>
<dbReference type="EMBL" id="SNYO01000011">
    <property type="protein sequence ID" value="TDQ48846.1"/>
    <property type="molecule type" value="Genomic_DNA"/>
</dbReference>
<dbReference type="Proteomes" id="UP000295705">
    <property type="component" value="Unassembled WGS sequence"/>
</dbReference>
<gene>
    <name evidence="4" type="ORF">EV188_11116</name>
</gene>
<keyword evidence="2 4" id="KW-0808">Transferase</keyword>
<dbReference type="PANTHER" id="PTHR34136">
    <property type="match status" value="1"/>
</dbReference>
<dbReference type="InterPro" id="IPR004629">
    <property type="entry name" value="WecG_TagA_CpsF"/>
</dbReference>
<comment type="caution">
    <text evidence="4">The sequence shown here is derived from an EMBL/GenBank/DDBJ whole genome shotgun (WGS) entry which is preliminary data.</text>
</comment>
<evidence type="ECO:0000313" key="4">
    <source>
        <dbReference type="EMBL" id="TDQ48846.1"/>
    </source>
</evidence>
<keyword evidence="5" id="KW-1185">Reference proteome</keyword>
<evidence type="ECO:0000256" key="3">
    <source>
        <dbReference type="SAM" id="MobiDB-lite"/>
    </source>
</evidence>
<dbReference type="GO" id="GO:0016758">
    <property type="term" value="F:hexosyltransferase activity"/>
    <property type="evidence" value="ECO:0007669"/>
    <property type="project" value="TreeGrafter"/>
</dbReference>
<proteinExistence type="predicted"/>
<sequence>MTSAMENPRLSQPAKESVFWSSARDEKSVDLERPTDSDVSTEALVAGGIRLTPMTAGQIVNEIVLRAMTGNRLLLANHNLHSLYLWQRNADVRKFYELAESVVIDGAPILWLAQNRRDNLGSQHRVGSTDWLVRLLPVAEEAGLKIAFLGGAPGVGERAAIEIMARHPRLEISVRDGYFDTASGSVENEAVLSWLDEVKPDILLVGMGMPLQEAWIAQNYSRLSATVVCTVGGCMDYVAGKQELAPRWMGRLGVEWAFRLTCDPARLWRRYMLEPPVVAAALARRRARRTRASWSTAIAG</sequence>
<keyword evidence="1" id="KW-0328">Glycosyltransferase</keyword>